<keyword evidence="3" id="KW-1185">Reference proteome</keyword>
<dbReference type="Ensembl" id="ENSMMMT00000019458.1">
    <property type="protein sequence ID" value="ENSMMMP00000017097.1"/>
    <property type="gene ID" value="ENSMMMG00000015201.1"/>
</dbReference>
<gene>
    <name evidence="2" type="primary">TMEM61</name>
</gene>
<dbReference type="PANTHER" id="PTHR37151">
    <property type="entry name" value="TRANSMEMBRANE PROTEIN 61"/>
    <property type="match status" value="1"/>
</dbReference>
<dbReference type="PANTHER" id="PTHR37151:SF1">
    <property type="entry name" value="TRANSMEMBRANE PROTEIN 61"/>
    <property type="match status" value="1"/>
</dbReference>
<reference evidence="2" key="1">
    <citation type="submission" date="2025-08" db="UniProtKB">
        <authorList>
            <consortium name="Ensembl"/>
        </authorList>
    </citation>
    <scope>IDENTIFICATION</scope>
</reference>
<dbReference type="InterPro" id="IPR028164">
    <property type="entry name" value="TMEM61"/>
</dbReference>
<reference evidence="2" key="2">
    <citation type="submission" date="2025-09" db="UniProtKB">
        <authorList>
            <consortium name="Ensembl"/>
        </authorList>
    </citation>
    <scope>IDENTIFICATION</scope>
</reference>
<keyword evidence="1" id="KW-0472">Membrane</keyword>
<feature type="transmembrane region" description="Helical" evidence="1">
    <location>
        <begin position="69"/>
        <end position="89"/>
    </location>
</feature>
<keyword evidence="1" id="KW-1133">Transmembrane helix</keyword>
<accession>A0A8C5ZR54</accession>
<evidence type="ECO:0000313" key="3">
    <source>
        <dbReference type="Proteomes" id="UP000694407"/>
    </source>
</evidence>
<name>A0A8C5ZR54_MARMA</name>
<dbReference type="Proteomes" id="UP000694407">
    <property type="component" value="Unplaced"/>
</dbReference>
<feature type="transmembrane region" description="Helical" evidence="1">
    <location>
        <begin position="18"/>
        <end position="38"/>
    </location>
</feature>
<protein>
    <submittedName>
        <fullName evidence="2">Transmembrane protein 61</fullName>
    </submittedName>
</protein>
<keyword evidence="1" id="KW-0812">Transmembrane</keyword>
<dbReference type="Pfam" id="PF15105">
    <property type="entry name" value="TMEM61"/>
    <property type="match status" value="1"/>
</dbReference>
<sequence length="241" mass="25516">MALPSTCDRGRVASTLRYCMMIGGMVFLVAGTLCFAWWSEGDAGAQPDQRVPPAEHAVSQASRPLLRSVSFFCCGAGGLLLLCGLLWSLKVSRRGPPRWDPYHLSRDLYYLTVETSEEENCRTPKVVAIPTYEEVTHCPLAEGPPAPTVCPKEEGRKCGDAGDALLGTPPPLAPPSYESVFLALDACSGDTTPAPGAACSFPGLAQTAGRDGVSYRLLAGPETCIKNDVSFPGSPPVPGMQ</sequence>
<proteinExistence type="predicted"/>
<evidence type="ECO:0000313" key="2">
    <source>
        <dbReference type="Ensembl" id="ENSMMMP00000017097.1"/>
    </source>
</evidence>
<dbReference type="AlphaFoldDB" id="A0A8C5ZR54"/>
<dbReference type="GeneTree" id="ENSGT00390000007464"/>
<evidence type="ECO:0000256" key="1">
    <source>
        <dbReference type="SAM" id="Phobius"/>
    </source>
</evidence>
<organism evidence="2 3">
    <name type="scientific">Marmota marmota marmota</name>
    <name type="common">Alpine marmot</name>
    <dbReference type="NCBI Taxonomy" id="9994"/>
    <lineage>
        <taxon>Eukaryota</taxon>
        <taxon>Metazoa</taxon>
        <taxon>Chordata</taxon>
        <taxon>Craniata</taxon>
        <taxon>Vertebrata</taxon>
        <taxon>Euteleostomi</taxon>
        <taxon>Mammalia</taxon>
        <taxon>Eutheria</taxon>
        <taxon>Euarchontoglires</taxon>
        <taxon>Glires</taxon>
        <taxon>Rodentia</taxon>
        <taxon>Sciuromorpha</taxon>
        <taxon>Sciuridae</taxon>
        <taxon>Xerinae</taxon>
        <taxon>Marmotini</taxon>
        <taxon>Marmota</taxon>
    </lineage>
</organism>